<feature type="transmembrane region" description="Helical" evidence="1">
    <location>
        <begin position="6"/>
        <end position="26"/>
    </location>
</feature>
<protein>
    <submittedName>
        <fullName evidence="2">Uncharacterized protein</fullName>
    </submittedName>
</protein>
<keyword evidence="3" id="KW-1185">Reference proteome</keyword>
<dbReference type="EMBL" id="JBGMDY010000011">
    <property type="protein sequence ID" value="KAL2318651.1"/>
    <property type="molecule type" value="Genomic_DNA"/>
</dbReference>
<keyword evidence="1" id="KW-0812">Transmembrane</keyword>
<dbReference type="AlphaFoldDB" id="A0ABD1L567"/>
<gene>
    <name evidence="2" type="ORF">Fmac_032527</name>
</gene>
<evidence type="ECO:0000313" key="2">
    <source>
        <dbReference type="EMBL" id="KAL2318651.1"/>
    </source>
</evidence>
<evidence type="ECO:0000256" key="1">
    <source>
        <dbReference type="SAM" id="Phobius"/>
    </source>
</evidence>
<dbReference type="Proteomes" id="UP001603857">
    <property type="component" value="Unassembled WGS sequence"/>
</dbReference>
<organism evidence="2 3">
    <name type="scientific">Flemingia macrophylla</name>
    <dbReference type="NCBI Taxonomy" id="520843"/>
    <lineage>
        <taxon>Eukaryota</taxon>
        <taxon>Viridiplantae</taxon>
        <taxon>Streptophyta</taxon>
        <taxon>Embryophyta</taxon>
        <taxon>Tracheophyta</taxon>
        <taxon>Spermatophyta</taxon>
        <taxon>Magnoliopsida</taxon>
        <taxon>eudicotyledons</taxon>
        <taxon>Gunneridae</taxon>
        <taxon>Pentapetalae</taxon>
        <taxon>rosids</taxon>
        <taxon>fabids</taxon>
        <taxon>Fabales</taxon>
        <taxon>Fabaceae</taxon>
        <taxon>Papilionoideae</taxon>
        <taxon>50 kb inversion clade</taxon>
        <taxon>NPAAA clade</taxon>
        <taxon>indigoferoid/millettioid clade</taxon>
        <taxon>Phaseoleae</taxon>
        <taxon>Flemingia</taxon>
    </lineage>
</organism>
<keyword evidence="1" id="KW-1133">Transmembrane helix</keyword>
<reference evidence="2 3" key="1">
    <citation type="submission" date="2024-08" db="EMBL/GenBank/DDBJ databases">
        <title>Insights into the chromosomal genome structure of Flemingia macrophylla.</title>
        <authorList>
            <person name="Ding Y."/>
            <person name="Zhao Y."/>
            <person name="Bi W."/>
            <person name="Wu M."/>
            <person name="Zhao G."/>
            <person name="Gong Y."/>
            <person name="Li W."/>
            <person name="Zhang P."/>
        </authorList>
    </citation>
    <scope>NUCLEOTIDE SEQUENCE [LARGE SCALE GENOMIC DNA]</scope>
    <source>
        <strain evidence="2">DYQJB</strain>
        <tissue evidence="2">Leaf</tissue>
    </source>
</reference>
<sequence length="49" mass="5287">MSWAGVLGLVGNVMFGVLVWWGILVSDYASDVGFVKAAHILGKRKLVLL</sequence>
<evidence type="ECO:0000313" key="3">
    <source>
        <dbReference type="Proteomes" id="UP001603857"/>
    </source>
</evidence>
<name>A0ABD1L567_9FABA</name>
<proteinExistence type="predicted"/>
<accession>A0ABD1L567</accession>
<comment type="caution">
    <text evidence="2">The sequence shown here is derived from an EMBL/GenBank/DDBJ whole genome shotgun (WGS) entry which is preliminary data.</text>
</comment>
<keyword evidence="1" id="KW-0472">Membrane</keyword>